<proteinExistence type="predicted"/>
<evidence type="ECO:0008006" key="6">
    <source>
        <dbReference type="Google" id="ProtNLM"/>
    </source>
</evidence>
<dbReference type="OMA" id="PIFEMFP"/>
<evidence type="ECO:0000259" key="2">
    <source>
        <dbReference type="PROSITE" id="PS51352"/>
    </source>
</evidence>
<dbReference type="OrthoDB" id="2121326at2759"/>
<keyword evidence="5" id="KW-1185">Reference proteome</keyword>
<comment type="caution">
    <text evidence="4">The sequence shown here is derived from an EMBL/GenBank/DDBJ whole genome shotgun (WGS) entry which is preliminary data.</text>
</comment>
<protein>
    <recommendedName>
        <fullName evidence="6">Thioredoxin</fullName>
    </recommendedName>
</protein>
<feature type="domain" description="Thioredoxin" evidence="2">
    <location>
        <begin position="1"/>
        <end position="105"/>
    </location>
</feature>
<reference evidence="4 5" key="1">
    <citation type="submission" date="2013-02" db="EMBL/GenBank/DDBJ databases">
        <title>Genome sequence of Candida maltosa Xu316, a potential industrial strain for xylitol and ethanol production.</title>
        <authorList>
            <person name="Yu J."/>
            <person name="Wang Q."/>
            <person name="Geng X."/>
            <person name="Bao W."/>
            <person name="He P."/>
            <person name="Cai J."/>
        </authorList>
    </citation>
    <scope>NUCLEOTIDE SEQUENCE [LARGE SCALE GENOMIC DNA]</scope>
    <source>
        <strain evidence="5">Xu316</strain>
    </source>
</reference>
<dbReference type="InterPro" id="IPR013766">
    <property type="entry name" value="Thioredoxin_domain"/>
</dbReference>
<name>M3JUR9_CANMX</name>
<dbReference type="PROSITE" id="PS00194">
    <property type="entry name" value="THIOREDOXIN_1"/>
    <property type="match status" value="1"/>
</dbReference>
<dbReference type="SUPFAM" id="SSF52833">
    <property type="entry name" value="Thioredoxin-like"/>
    <property type="match status" value="1"/>
</dbReference>
<dbReference type="Gene3D" id="2.60.120.470">
    <property type="entry name" value="PITH domain"/>
    <property type="match status" value="1"/>
</dbReference>
<dbReference type="InterPro" id="IPR010400">
    <property type="entry name" value="PITH_dom"/>
</dbReference>
<dbReference type="PANTHER" id="PTHR46115">
    <property type="entry name" value="THIOREDOXIN-LIKE PROTEIN 1"/>
    <property type="match status" value="1"/>
</dbReference>
<dbReference type="PROSITE" id="PS51352">
    <property type="entry name" value="THIOREDOXIN_2"/>
    <property type="match status" value="1"/>
</dbReference>
<dbReference type="Proteomes" id="UP000011777">
    <property type="component" value="Unassembled WGS sequence"/>
</dbReference>
<dbReference type="Gene3D" id="3.40.30.10">
    <property type="entry name" value="Glutaredoxin"/>
    <property type="match status" value="1"/>
</dbReference>
<dbReference type="InterPro" id="IPR037047">
    <property type="entry name" value="PITH_dom_sf"/>
</dbReference>
<organism evidence="4 5">
    <name type="scientific">Candida maltosa (strain Xu316)</name>
    <name type="common">Yeast</name>
    <dbReference type="NCBI Taxonomy" id="1245528"/>
    <lineage>
        <taxon>Eukaryota</taxon>
        <taxon>Fungi</taxon>
        <taxon>Dikarya</taxon>
        <taxon>Ascomycota</taxon>
        <taxon>Saccharomycotina</taxon>
        <taxon>Pichiomycetes</taxon>
        <taxon>Debaryomycetaceae</taxon>
        <taxon>Candida/Lodderomyces clade</taxon>
        <taxon>Candida</taxon>
    </lineage>
</organism>
<evidence type="ECO:0000256" key="1">
    <source>
        <dbReference type="ARBA" id="ARBA00023157"/>
    </source>
</evidence>
<keyword evidence="1" id="KW-1015">Disulfide bond</keyword>
<dbReference type="STRING" id="1245528.M3JUR9"/>
<dbReference type="InterPro" id="IPR008979">
    <property type="entry name" value="Galactose-bd-like_sf"/>
</dbReference>
<sequence>MSIQFVKSTKDYEDFLKNNQYLVLNFTASWCGPCQAVKPIVDQAYTENRNVEIVRVDFDNNRELVEQHQITAVPTFIFLENGKEADRVRGANVQELLSKLSDFNTKAEGHRRKGRGTTAVDVIEKIDDLKDIKSLIPKNFEILNSTIDFSGYEVLNCLPLYKDVKTKEVVRLESGEKSAVVSDSDSQLLFYIPLLNISKIYSILIKTKSSKDIKNESNLNLDSDDIEEVQTPNIVKIWCNSQSILSFDEASSDANAPHVEKITEEGEEWLNLKLKFVRFQNVQNLTIFIDGDDEDYHTLIEKIIIVGVNGDSKEQGRINRGEEE</sequence>
<evidence type="ECO:0000313" key="4">
    <source>
        <dbReference type="EMBL" id="EMG46640.1"/>
    </source>
</evidence>
<dbReference type="AlphaFoldDB" id="M3JUR9"/>
<dbReference type="SUPFAM" id="SSF49785">
    <property type="entry name" value="Galactose-binding domain-like"/>
    <property type="match status" value="1"/>
</dbReference>
<dbReference type="EMBL" id="AOGT01001926">
    <property type="protein sequence ID" value="EMG46640.1"/>
    <property type="molecule type" value="Genomic_DNA"/>
</dbReference>
<evidence type="ECO:0000313" key="5">
    <source>
        <dbReference type="Proteomes" id="UP000011777"/>
    </source>
</evidence>
<feature type="domain" description="PITH" evidence="3">
    <location>
        <begin position="132"/>
        <end position="324"/>
    </location>
</feature>
<dbReference type="GO" id="GO:0005737">
    <property type="term" value="C:cytoplasm"/>
    <property type="evidence" value="ECO:0007669"/>
    <property type="project" value="UniProtKB-ARBA"/>
</dbReference>
<dbReference type="CDD" id="cd02947">
    <property type="entry name" value="TRX_family"/>
    <property type="match status" value="1"/>
</dbReference>
<dbReference type="PROSITE" id="PS51532">
    <property type="entry name" value="PITH"/>
    <property type="match status" value="1"/>
</dbReference>
<dbReference type="Pfam" id="PF00085">
    <property type="entry name" value="Thioredoxin"/>
    <property type="match status" value="1"/>
</dbReference>
<accession>M3JUR9</accession>
<gene>
    <name evidence="4" type="ORF">G210_3108</name>
</gene>
<dbReference type="Pfam" id="PF06201">
    <property type="entry name" value="PITH"/>
    <property type="match status" value="1"/>
</dbReference>
<evidence type="ECO:0000259" key="3">
    <source>
        <dbReference type="PROSITE" id="PS51532"/>
    </source>
</evidence>
<dbReference type="InterPro" id="IPR036249">
    <property type="entry name" value="Thioredoxin-like_sf"/>
</dbReference>
<dbReference type="HOGENOM" id="CLU_072377_0_0_1"/>
<dbReference type="eggNOG" id="KOG0908">
    <property type="taxonomic scope" value="Eukaryota"/>
</dbReference>
<dbReference type="InterPro" id="IPR017937">
    <property type="entry name" value="Thioredoxin_CS"/>
</dbReference>